<comment type="caution">
    <text evidence="2">The sequence shown here is derived from an EMBL/GenBank/DDBJ whole genome shotgun (WGS) entry which is preliminary data.</text>
</comment>
<dbReference type="PANTHER" id="PTHR41771:SF1">
    <property type="entry name" value="MEMBRANE PROTEIN"/>
    <property type="match status" value="1"/>
</dbReference>
<feature type="transmembrane region" description="Helical" evidence="1">
    <location>
        <begin position="302"/>
        <end position="326"/>
    </location>
</feature>
<reference evidence="2 3" key="1">
    <citation type="submission" date="2017-08" db="EMBL/GenBank/DDBJ databases">
        <title>Mechanisms for carbon and nitrogen cycling indicate functional differentiation within the Candidate Phyla Radiation.</title>
        <authorList>
            <person name="Danczak R.E."/>
            <person name="Johnston M.D."/>
            <person name="Kenah C."/>
            <person name="Slattery M."/>
            <person name="Wrighton K.C."/>
            <person name="Wilkins M.J."/>
        </authorList>
    </citation>
    <scope>NUCLEOTIDE SEQUENCE [LARGE SCALE GENOMIC DNA]</scope>
    <source>
        <strain evidence="2">Gr01-1014_85</strain>
    </source>
</reference>
<evidence type="ECO:0000256" key="1">
    <source>
        <dbReference type="SAM" id="Phobius"/>
    </source>
</evidence>
<evidence type="ECO:0000313" key="3">
    <source>
        <dbReference type="Proteomes" id="UP000316253"/>
    </source>
</evidence>
<sequence length="394" mass="42675">MFDRSLIHPKPKWFVSGLILTTFLLSFNRASAQEIAPNDYFIARVVAIEQTTPVNETATETIKQFRQKLTVRALTGQERGQTLTVPDYFAGSAESQLRPRELVVATKVNSVEPAAYYVSARFRLPATLGLLAVFLLAVFWVVGRRAWGSLAGLAFSFALLIFWVVPKIIAGQDPVTLALLAGLIIGSFGLILAHGWYPRTLVSLLAIMLSLVLTYVLSSLAINLIGLQGIGSEEATFLLLSPAASVDLGGLLLAGIILGTLGVLDDIATAQAAVIDELFQAAPHLSRAELYRRGLSVGREHVTSLVNTLILAYAGASFPVFLLLHLNNQQQPLWVSLNTDVLLEEIVRGLVGSIALILTVPIATWLAALLIPILSRQFPDWHGVAGESSHSHHH</sequence>
<dbReference type="EMBL" id="VMFD01000025">
    <property type="protein sequence ID" value="TSC65847.1"/>
    <property type="molecule type" value="Genomic_DNA"/>
</dbReference>
<feature type="transmembrane region" description="Helical" evidence="1">
    <location>
        <begin position="346"/>
        <end position="371"/>
    </location>
</feature>
<feature type="transmembrane region" description="Helical" evidence="1">
    <location>
        <begin position="175"/>
        <end position="197"/>
    </location>
</feature>
<feature type="transmembrane region" description="Helical" evidence="1">
    <location>
        <begin position="122"/>
        <end position="143"/>
    </location>
</feature>
<feature type="transmembrane region" description="Helical" evidence="1">
    <location>
        <begin position="204"/>
        <end position="225"/>
    </location>
</feature>
<evidence type="ECO:0008006" key="4">
    <source>
        <dbReference type="Google" id="ProtNLM"/>
    </source>
</evidence>
<dbReference type="Pfam" id="PF07907">
    <property type="entry name" value="YibE_F"/>
    <property type="match status" value="1"/>
</dbReference>
<name>A0A554JBT9_9BACT</name>
<feature type="transmembrane region" description="Helical" evidence="1">
    <location>
        <begin position="150"/>
        <end position="169"/>
    </location>
</feature>
<keyword evidence="1" id="KW-0472">Membrane</keyword>
<dbReference type="InterPro" id="IPR012507">
    <property type="entry name" value="YibE_F"/>
</dbReference>
<keyword evidence="1" id="KW-0812">Transmembrane</keyword>
<protein>
    <recommendedName>
        <fullName evidence="4">YibE/F family protein</fullName>
    </recommendedName>
</protein>
<accession>A0A554JBT9</accession>
<dbReference type="AlphaFoldDB" id="A0A554JBT9"/>
<gene>
    <name evidence="2" type="ORF">CEO22_331</name>
</gene>
<proteinExistence type="predicted"/>
<feature type="transmembrane region" description="Helical" evidence="1">
    <location>
        <begin position="237"/>
        <end position="264"/>
    </location>
</feature>
<keyword evidence="1" id="KW-1133">Transmembrane helix</keyword>
<evidence type="ECO:0000313" key="2">
    <source>
        <dbReference type="EMBL" id="TSC65847.1"/>
    </source>
</evidence>
<dbReference type="PANTHER" id="PTHR41771">
    <property type="entry name" value="MEMBRANE PROTEIN-RELATED"/>
    <property type="match status" value="1"/>
</dbReference>
<organism evidence="2 3">
    <name type="scientific">Candidatus Berkelbacteria bacterium Gr01-1014_85</name>
    <dbReference type="NCBI Taxonomy" id="2017150"/>
    <lineage>
        <taxon>Bacteria</taxon>
        <taxon>Candidatus Berkelbacteria</taxon>
    </lineage>
</organism>
<dbReference type="Proteomes" id="UP000316253">
    <property type="component" value="Unassembled WGS sequence"/>
</dbReference>